<feature type="coiled-coil region" evidence="14">
    <location>
        <begin position="93"/>
        <end position="120"/>
    </location>
</feature>
<dbReference type="HOGENOM" id="CLU_084338_1_0_9"/>
<proteinExistence type="inferred from homology"/>
<dbReference type="GO" id="GO:0046933">
    <property type="term" value="F:proton-transporting ATP synthase activity, rotational mechanism"/>
    <property type="evidence" value="ECO:0007669"/>
    <property type="project" value="UniProtKB-UniRule"/>
</dbReference>
<dbReference type="GO" id="GO:0045259">
    <property type="term" value="C:proton-transporting ATP synthase complex"/>
    <property type="evidence" value="ECO:0007669"/>
    <property type="project" value="UniProtKB-KW"/>
</dbReference>
<organism evidence="17 18">
    <name type="scientific">Pseudolactococcus piscium MKFS47</name>
    <dbReference type="NCBI Taxonomy" id="297352"/>
    <lineage>
        <taxon>Bacteria</taxon>
        <taxon>Bacillati</taxon>
        <taxon>Bacillota</taxon>
        <taxon>Bacilli</taxon>
        <taxon>Lactobacillales</taxon>
        <taxon>Streptococcaceae</taxon>
        <taxon>Pseudolactococcus</taxon>
    </lineage>
</organism>
<keyword evidence="12" id="KW-1003">Cell membrane</keyword>
<keyword evidence="14" id="KW-0175">Coiled coil</keyword>
<dbReference type="Pfam" id="PF00401">
    <property type="entry name" value="ATP-synt_DE"/>
    <property type="match status" value="1"/>
</dbReference>
<evidence type="ECO:0000256" key="14">
    <source>
        <dbReference type="SAM" id="Coils"/>
    </source>
</evidence>
<evidence type="ECO:0000256" key="10">
    <source>
        <dbReference type="ARBA" id="ARBA00030215"/>
    </source>
</evidence>
<name>A0A0D6DVQ4_9LACT</name>
<dbReference type="Gene3D" id="2.60.15.10">
    <property type="entry name" value="F0F1 ATP synthase delta/epsilon subunit, N-terminal"/>
    <property type="match status" value="1"/>
</dbReference>
<dbReference type="NCBIfam" id="NF001846">
    <property type="entry name" value="PRK00571.1-3"/>
    <property type="match status" value="1"/>
</dbReference>
<evidence type="ECO:0000256" key="12">
    <source>
        <dbReference type="HAMAP-Rule" id="MF_00530"/>
    </source>
</evidence>
<dbReference type="GO" id="GO:0005886">
    <property type="term" value="C:plasma membrane"/>
    <property type="evidence" value="ECO:0007669"/>
    <property type="project" value="UniProtKB-SubCell"/>
</dbReference>
<evidence type="ECO:0000256" key="4">
    <source>
        <dbReference type="ARBA" id="ARBA00014480"/>
    </source>
</evidence>
<evidence type="ECO:0000256" key="8">
    <source>
        <dbReference type="ARBA" id="ARBA00023196"/>
    </source>
</evidence>
<reference evidence="18" key="1">
    <citation type="submission" date="2015-01" db="EMBL/GenBank/DDBJ databases">
        <authorList>
            <person name="Andreevskaya M."/>
        </authorList>
    </citation>
    <scope>NUCLEOTIDE SEQUENCE [LARGE SCALE GENOMIC DNA]</scope>
    <source>
        <strain evidence="18">MKFS47</strain>
    </source>
</reference>
<evidence type="ECO:0000256" key="11">
    <source>
        <dbReference type="ARBA" id="ARBA00031795"/>
    </source>
</evidence>
<evidence type="ECO:0000259" key="15">
    <source>
        <dbReference type="Pfam" id="PF00401"/>
    </source>
</evidence>
<evidence type="ECO:0000256" key="6">
    <source>
        <dbReference type="ARBA" id="ARBA00023065"/>
    </source>
</evidence>
<comment type="similarity">
    <text evidence="3 12 13">Belongs to the ATPase epsilon chain family.</text>
</comment>
<accession>A0A0D6DVQ4</accession>
<keyword evidence="8 12" id="KW-0139">CF(1)</keyword>
<dbReference type="GO" id="GO:0005524">
    <property type="term" value="F:ATP binding"/>
    <property type="evidence" value="ECO:0007669"/>
    <property type="project" value="UniProtKB-UniRule"/>
</dbReference>
<dbReference type="InterPro" id="IPR020547">
    <property type="entry name" value="ATP_synth_F1_esu_C"/>
</dbReference>
<dbReference type="InterPro" id="IPR036771">
    <property type="entry name" value="ATPsynth_dsu/esu_N"/>
</dbReference>
<evidence type="ECO:0000256" key="2">
    <source>
        <dbReference type="ARBA" id="ARBA00004202"/>
    </source>
</evidence>
<evidence type="ECO:0000256" key="3">
    <source>
        <dbReference type="ARBA" id="ARBA00005712"/>
    </source>
</evidence>
<dbReference type="CDD" id="cd12152">
    <property type="entry name" value="F1-ATPase_delta"/>
    <property type="match status" value="1"/>
</dbReference>
<dbReference type="Pfam" id="PF02823">
    <property type="entry name" value="ATP-synt_DE_N"/>
    <property type="match status" value="1"/>
</dbReference>
<comment type="subcellular location">
    <subcellularLocation>
        <location evidence="2 12">Cell membrane</location>
        <topology evidence="2 12">Peripheral membrane protein</topology>
    </subcellularLocation>
</comment>
<dbReference type="InterPro" id="IPR001469">
    <property type="entry name" value="ATP_synth_F1_dsu/esu"/>
</dbReference>
<dbReference type="HAMAP" id="MF_00530">
    <property type="entry name" value="ATP_synth_epsil_bac"/>
    <property type="match status" value="1"/>
</dbReference>
<keyword evidence="12" id="KW-0375">Hydrogen ion transport</keyword>
<dbReference type="SUPFAM" id="SSF46604">
    <property type="entry name" value="Epsilon subunit of F1F0-ATP synthase C-terminal domain"/>
    <property type="match status" value="1"/>
</dbReference>
<protein>
    <recommendedName>
        <fullName evidence="4 12">ATP synthase epsilon chain</fullName>
    </recommendedName>
    <alternativeName>
        <fullName evidence="11 12">ATP synthase F1 sector epsilon subunit</fullName>
    </alternativeName>
    <alternativeName>
        <fullName evidence="10 12">F-ATPase epsilon subunit</fullName>
    </alternativeName>
</protein>
<dbReference type="PANTHER" id="PTHR13822">
    <property type="entry name" value="ATP SYNTHASE DELTA/EPSILON CHAIN"/>
    <property type="match status" value="1"/>
</dbReference>
<dbReference type="KEGG" id="lpk:LACPI_0865"/>
<evidence type="ECO:0000313" key="18">
    <source>
        <dbReference type="Proteomes" id="UP000033166"/>
    </source>
</evidence>
<dbReference type="STRING" id="1364.LP2241_20434"/>
<dbReference type="InterPro" id="IPR036794">
    <property type="entry name" value="ATP_F1_dsu/esu_C_sf"/>
</dbReference>
<gene>
    <name evidence="12 17" type="primary">atpC</name>
    <name evidence="17" type="ORF">LACPI_0865</name>
</gene>
<keyword evidence="7 12" id="KW-0472">Membrane</keyword>
<keyword evidence="5 12" id="KW-0813">Transport</keyword>
<dbReference type="AlphaFoldDB" id="A0A0D6DVQ4"/>
<dbReference type="PANTHER" id="PTHR13822:SF10">
    <property type="entry name" value="ATP SYNTHASE EPSILON CHAIN, CHLOROPLASTIC"/>
    <property type="match status" value="1"/>
</dbReference>
<dbReference type="NCBIfam" id="TIGR01216">
    <property type="entry name" value="ATP_synt_epsi"/>
    <property type="match status" value="1"/>
</dbReference>
<comment type="function">
    <text evidence="1 12">Produces ATP from ADP in the presence of a proton gradient across the membrane.</text>
</comment>
<evidence type="ECO:0000256" key="7">
    <source>
        <dbReference type="ARBA" id="ARBA00023136"/>
    </source>
</evidence>
<dbReference type="Proteomes" id="UP000033166">
    <property type="component" value="Chromosome I"/>
</dbReference>
<evidence type="ECO:0000256" key="9">
    <source>
        <dbReference type="ARBA" id="ARBA00023310"/>
    </source>
</evidence>
<evidence type="ECO:0000256" key="5">
    <source>
        <dbReference type="ARBA" id="ARBA00022448"/>
    </source>
</evidence>
<evidence type="ECO:0000313" key="17">
    <source>
        <dbReference type="EMBL" id="CEN28065.1"/>
    </source>
</evidence>
<dbReference type="Gene3D" id="1.20.5.440">
    <property type="entry name" value="ATP synthase delta/epsilon subunit, C-terminal domain"/>
    <property type="match status" value="1"/>
</dbReference>
<keyword evidence="9 12" id="KW-0066">ATP synthesis</keyword>
<evidence type="ECO:0000256" key="13">
    <source>
        <dbReference type="RuleBase" id="RU003656"/>
    </source>
</evidence>
<feature type="domain" description="ATP synthase epsilon subunit C-terminal" evidence="15">
    <location>
        <begin position="90"/>
        <end position="137"/>
    </location>
</feature>
<dbReference type="RefSeq" id="WP_047915252.1">
    <property type="nucleotide sequence ID" value="NZ_LN774769.1"/>
</dbReference>
<evidence type="ECO:0000256" key="1">
    <source>
        <dbReference type="ARBA" id="ARBA00003543"/>
    </source>
</evidence>
<evidence type="ECO:0000259" key="16">
    <source>
        <dbReference type="Pfam" id="PF02823"/>
    </source>
</evidence>
<dbReference type="EMBL" id="LN774769">
    <property type="protein sequence ID" value="CEN28065.1"/>
    <property type="molecule type" value="Genomic_DNA"/>
</dbReference>
<keyword evidence="6 12" id="KW-0406">Ion transport</keyword>
<dbReference type="SUPFAM" id="SSF51344">
    <property type="entry name" value="Epsilon subunit of F1F0-ATP synthase N-terminal domain"/>
    <property type="match status" value="1"/>
</dbReference>
<dbReference type="InterPro" id="IPR020546">
    <property type="entry name" value="ATP_synth_F1_dsu/esu_N"/>
</dbReference>
<dbReference type="GeneID" id="71636327"/>
<sequence length="139" mass="15731">MDYMTVQVITPNGICYDHHAYFTLLSTVDGELGVLPNMIPTIASLKIDELKVRRIDDEKHVDWISINGGIAEVLDNRVTIIADSAERDRDIDVTRAERAKRRAENELQEAESKRDIDAARRAEVALHRALNRINVSGHK</sequence>
<comment type="subunit">
    <text evidence="12 13">F-type ATPases have 2 components, CF(1) - the catalytic core - and CF(0) - the membrane proton channel. CF(1) has five subunits: alpha(3), beta(3), gamma(1), delta(1), epsilon(1). CF(0) has three main subunits: a, b and c.</text>
</comment>
<feature type="domain" description="ATP synthase F1 complex delta/epsilon subunit N-terminal" evidence="16">
    <location>
        <begin position="4"/>
        <end position="85"/>
    </location>
</feature>